<reference evidence="3" key="1">
    <citation type="journal article" date="2021" name="G3 (Bethesda)">
        <title>Genome and transcriptome analysis of the beet armyworm Spodoptera exigua reveals targets for pest control. .</title>
        <authorList>
            <person name="Simon S."/>
            <person name="Breeschoten T."/>
            <person name="Jansen H.J."/>
            <person name="Dirks R.P."/>
            <person name="Schranz M.E."/>
            <person name="Ros V.I.D."/>
        </authorList>
    </citation>
    <scope>NUCLEOTIDE SEQUENCE</scope>
    <source>
        <strain evidence="3">TB_SE_WUR_2020</strain>
    </source>
</reference>
<accession>A0A922MVL6</accession>
<evidence type="ECO:0000256" key="2">
    <source>
        <dbReference type="SAM" id="MobiDB-lite"/>
    </source>
</evidence>
<dbReference type="GO" id="GO:0005794">
    <property type="term" value="C:Golgi apparatus"/>
    <property type="evidence" value="ECO:0007669"/>
    <property type="project" value="TreeGrafter"/>
</dbReference>
<organism evidence="3 4">
    <name type="scientific">Spodoptera exigua</name>
    <name type="common">Beet armyworm</name>
    <name type="synonym">Noctua fulgens</name>
    <dbReference type="NCBI Taxonomy" id="7107"/>
    <lineage>
        <taxon>Eukaryota</taxon>
        <taxon>Metazoa</taxon>
        <taxon>Ecdysozoa</taxon>
        <taxon>Arthropoda</taxon>
        <taxon>Hexapoda</taxon>
        <taxon>Insecta</taxon>
        <taxon>Pterygota</taxon>
        <taxon>Neoptera</taxon>
        <taxon>Endopterygota</taxon>
        <taxon>Lepidoptera</taxon>
        <taxon>Glossata</taxon>
        <taxon>Ditrysia</taxon>
        <taxon>Noctuoidea</taxon>
        <taxon>Noctuidae</taxon>
        <taxon>Amphipyrinae</taxon>
        <taxon>Spodoptera</taxon>
    </lineage>
</organism>
<feature type="compositionally biased region" description="Basic residues" evidence="2">
    <location>
        <begin position="337"/>
        <end position="350"/>
    </location>
</feature>
<feature type="compositionally biased region" description="Low complexity" evidence="2">
    <location>
        <begin position="354"/>
        <end position="364"/>
    </location>
</feature>
<evidence type="ECO:0000256" key="1">
    <source>
        <dbReference type="ARBA" id="ARBA00023157"/>
    </source>
</evidence>
<dbReference type="GO" id="GO:0006493">
    <property type="term" value="P:protein O-linked glycosylation"/>
    <property type="evidence" value="ECO:0007669"/>
    <property type="project" value="TreeGrafter"/>
</dbReference>
<feature type="compositionally biased region" description="Basic and acidic residues" evidence="2">
    <location>
        <begin position="380"/>
        <end position="402"/>
    </location>
</feature>
<dbReference type="EMBL" id="JACEFF010000143">
    <property type="protein sequence ID" value="KAH9643275.1"/>
    <property type="molecule type" value="Genomic_DNA"/>
</dbReference>
<protein>
    <submittedName>
        <fullName evidence="3">Uncharacterized protein</fullName>
    </submittedName>
</protein>
<name>A0A922MVL6_SPOEX</name>
<dbReference type="PANTHER" id="PTHR11675">
    <property type="entry name" value="N-ACETYLGALACTOSAMINYLTRANSFERASE"/>
    <property type="match status" value="1"/>
</dbReference>
<comment type="caution">
    <text evidence="3">The sequence shown here is derived from an EMBL/GenBank/DDBJ whole genome shotgun (WGS) entry which is preliminary data.</text>
</comment>
<feature type="region of interest" description="Disordered" evidence="2">
    <location>
        <begin position="230"/>
        <end position="255"/>
    </location>
</feature>
<dbReference type="InterPro" id="IPR035992">
    <property type="entry name" value="Ricin_B-like_lectins"/>
</dbReference>
<proteinExistence type="predicted"/>
<dbReference type="SUPFAM" id="SSF50370">
    <property type="entry name" value="Ricin B-like lectins"/>
    <property type="match status" value="1"/>
</dbReference>
<dbReference type="Proteomes" id="UP000814243">
    <property type="component" value="Unassembled WGS sequence"/>
</dbReference>
<dbReference type="Gene3D" id="2.80.10.50">
    <property type="match status" value="1"/>
</dbReference>
<sequence length="501" mass="57000">MTLQAAARWRRSRVPAWDTSSAASTRTGCPHTWTRTVLREKLKCKSFQWYLDNIYKEKFVPVRDVYGYGRFKNEASRLCLDTLQREGEAAPLGCYPCHPDLQATQYFSFSLAGELRDEFNCAVVQTDRRCQVRCRAREATKQAARAEGKHRKRHGRKRRGKKRTKNKFILKIMRTLMNGTEEHLEMDIHCKHRQLYPNNTFVRDLVTILNDKNVKVTEVQQQAQKVLNKLDIEPSPPSPSSSPLRHQPGSHGGNLAQMREGQQVKLRLKKNKSHPAVQSVITREPANAALSHGGGPRGTHGGHREGDNKIIIEDFVEVKRLTVSPPPKEGMEGQSQHTHKRKRKKNRGASRSRPTASTTPGATSTPPPPPPTAMVLPEPDSLRERLADSRSEEHSSSDKADNSAETPLLSDSMDRSDGREDWPVGESRYRSKPQRRSNVDSQSAERPAPSQPRLEPRLEPHLEPRLEPHLEPRPPHPHTHQEPDIQYTRDDVSQLTIIIYY</sequence>
<feature type="region of interest" description="Disordered" evidence="2">
    <location>
        <begin position="323"/>
        <end position="489"/>
    </location>
</feature>
<feature type="compositionally biased region" description="Basic residues" evidence="2">
    <location>
        <begin position="148"/>
        <end position="165"/>
    </location>
</feature>
<evidence type="ECO:0000313" key="4">
    <source>
        <dbReference type="Proteomes" id="UP000814243"/>
    </source>
</evidence>
<feature type="region of interest" description="Disordered" evidence="2">
    <location>
        <begin position="141"/>
        <end position="165"/>
    </location>
</feature>
<keyword evidence="1" id="KW-1015">Disulfide bond</keyword>
<evidence type="ECO:0000313" key="3">
    <source>
        <dbReference type="EMBL" id="KAH9643275.1"/>
    </source>
</evidence>
<dbReference type="GO" id="GO:0004653">
    <property type="term" value="F:polypeptide N-acetylgalactosaminyltransferase activity"/>
    <property type="evidence" value="ECO:0007669"/>
    <property type="project" value="TreeGrafter"/>
</dbReference>
<feature type="compositionally biased region" description="Basic and acidic residues" evidence="2">
    <location>
        <begin position="454"/>
        <end position="489"/>
    </location>
</feature>
<dbReference type="Gene3D" id="1.10.8.460">
    <property type="entry name" value="ppGaNTase-T1 linker domain-like"/>
    <property type="match status" value="1"/>
</dbReference>
<dbReference type="AlphaFoldDB" id="A0A922MVL6"/>
<gene>
    <name evidence="3" type="ORF">HF086_005937</name>
</gene>
<feature type="compositionally biased region" description="Basic and acidic residues" evidence="2">
    <location>
        <begin position="412"/>
        <end position="422"/>
    </location>
</feature>
<feature type="region of interest" description="Disordered" evidence="2">
    <location>
        <begin position="267"/>
        <end position="309"/>
    </location>
</feature>
<dbReference type="PANTHER" id="PTHR11675:SF43">
    <property type="entry name" value="POLYPEPTIDE N-ACETYLGALACTOSAMINYLTRANSFERASE 1"/>
    <property type="match status" value="1"/>
</dbReference>